<proteinExistence type="predicted"/>
<organism evidence="1 2">
    <name type="scientific">Pisolithus microcarpus 441</name>
    <dbReference type="NCBI Taxonomy" id="765257"/>
    <lineage>
        <taxon>Eukaryota</taxon>
        <taxon>Fungi</taxon>
        <taxon>Dikarya</taxon>
        <taxon>Basidiomycota</taxon>
        <taxon>Agaricomycotina</taxon>
        <taxon>Agaricomycetes</taxon>
        <taxon>Agaricomycetidae</taxon>
        <taxon>Boletales</taxon>
        <taxon>Sclerodermatineae</taxon>
        <taxon>Pisolithaceae</taxon>
        <taxon>Pisolithus</taxon>
    </lineage>
</organism>
<dbReference type="InterPro" id="IPR009057">
    <property type="entry name" value="Homeodomain-like_sf"/>
</dbReference>
<name>A0A0C9YW41_9AGAM</name>
<gene>
    <name evidence="1" type="ORF">PISMIDRAFT_65705</name>
</gene>
<dbReference type="EMBL" id="KN834116">
    <property type="protein sequence ID" value="KIK12103.1"/>
    <property type="molecule type" value="Genomic_DNA"/>
</dbReference>
<dbReference type="HOGENOM" id="CLU_056788_9_0_1"/>
<dbReference type="STRING" id="765257.A0A0C9YW41"/>
<evidence type="ECO:0000313" key="1">
    <source>
        <dbReference type="EMBL" id="KIK12103.1"/>
    </source>
</evidence>
<dbReference type="SUPFAM" id="SSF46689">
    <property type="entry name" value="Homeodomain-like"/>
    <property type="match status" value="1"/>
</dbReference>
<protein>
    <submittedName>
        <fullName evidence="1">Uncharacterized protein</fullName>
    </submittedName>
</protein>
<dbReference type="Proteomes" id="UP000054018">
    <property type="component" value="Unassembled WGS sequence"/>
</dbReference>
<evidence type="ECO:0000313" key="2">
    <source>
        <dbReference type="Proteomes" id="UP000054018"/>
    </source>
</evidence>
<dbReference type="OrthoDB" id="2641874at2759"/>
<dbReference type="AlphaFoldDB" id="A0A0C9YW41"/>
<accession>A0A0C9YW41</accession>
<reference evidence="2" key="2">
    <citation type="submission" date="2015-01" db="EMBL/GenBank/DDBJ databases">
        <title>Evolutionary Origins and Diversification of the Mycorrhizal Mutualists.</title>
        <authorList>
            <consortium name="DOE Joint Genome Institute"/>
            <consortium name="Mycorrhizal Genomics Consortium"/>
            <person name="Kohler A."/>
            <person name="Kuo A."/>
            <person name="Nagy L.G."/>
            <person name="Floudas D."/>
            <person name="Copeland A."/>
            <person name="Barry K.W."/>
            <person name="Cichocki N."/>
            <person name="Veneault-Fourrey C."/>
            <person name="LaButti K."/>
            <person name="Lindquist E.A."/>
            <person name="Lipzen A."/>
            <person name="Lundell T."/>
            <person name="Morin E."/>
            <person name="Murat C."/>
            <person name="Riley R."/>
            <person name="Ohm R."/>
            <person name="Sun H."/>
            <person name="Tunlid A."/>
            <person name="Henrissat B."/>
            <person name="Grigoriev I.V."/>
            <person name="Hibbett D.S."/>
            <person name="Martin F."/>
        </authorList>
    </citation>
    <scope>NUCLEOTIDE SEQUENCE [LARGE SCALE GENOMIC DNA]</scope>
    <source>
        <strain evidence="2">441</strain>
    </source>
</reference>
<keyword evidence="2" id="KW-1185">Reference proteome</keyword>
<reference evidence="1 2" key="1">
    <citation type="submission" date="2014-04" db="EMBL/GenBank/DDBJ databases">
        <authorList>
            <consortium name="DOE Joint Genome Institute"/>
            <person name="Kuo A."/>
            <person name="Kohler A."/>
            <person name="Costa M.D."/>
            <person name="Nagy L.G."/>
            <person name="Floudas D."/>
            <person name="Copeland A."/>
            <person name="Barry K.W."/>
            <person name="Cichocki N."/>
            <person name="Veneault-Fourrey C."/>
            <person name="LaButti K."/>
            <person name="Lindquist E.A."/>
            <person name="Lipzen A."/>
            <person name="Lundell T."/>
            <person name="Morin E."/>
            <person name="Murat C."/>
            <person name="Sun H."/>
            <person name="Tunlid A."/>
            <person name="Henrissat B."/>
            <person name="Grigoriev I.V."/>
            <person name="Hibbett D.S."/>
            <person name="Martin F."/>
            <person name="Nordberg H.P."/>
            <person name="Cantor M.N."/>
            <person name="Hua S.X."/>
        </authorList>
    </citation>
    <scope>NUCLEOTIDE SEQUENCE [LARGE SCALE GENOMIC DNA]</scope>
    <source>
        <strain evidence="1 2">441</strain>
    </source>
</reference>
<sequence>NRQHIPEAVKQQWVTMSTLMSSQEIAQATGTSHRTVNQVLQLSRLTGSVVKKPCTASGHPHTLTAHDVQYLLSCIRHSLDIYLSKLQYHLEKTRGVYVSMCTIQCTLWRHGFTHKHV</sequence>
<feature type="non-terminal residue" evidence="1">
    <location>
        <position position="1"/>
    </location>
</feature>
<feature type="non-terminal residue" evidence="1">
    <location>
        <position position="117"/>
    </location>
</feature>